<dbReference type="EMBL" id="CP096849">
    <property type="protein sequence ID" value="WMT67614.1"/>
    <property type="molecule type" value="Genomic_DNA"/>
</dbReference>
<evidence type="ECO:0000259" key="1">
    <source>
        <dbReference type="Pfam" id="PF09327"/>
    </source>
</evidence>
<reference evidence="2" key="1">
    <citation type="submission" date="2022-04" db="EMBL/GenBank/DDBJ databases">
        <title>Co-occurrence of mcr-9 and blaNDM-1 in multidrug-resistant Enterobacter kobei strain isolated from an infant with urinary infection.</title>
        <authorList>
            <person name="Zeng H."/>
        </authorList>
    </citation>
    <scope>NUCLEOTIDE SEQUENCE</scope>
    <source>
        <strain evidence="2">EC1382</strain>
    </source>
</reference>
<dbReference type="Proteomes" id="UP001228563">
    <property type="component" value="Chromosome"/>
</dbReference>
<protein>
    <submittedName>
        <fullName evidence="2">DUF1983 domain-containing protein</fullName>
    </submittedName>
</protein>
<name>A0AAJ6MN15_9ENTR</name>
<dbReference type="AlphaFoldDB" id="A0AAJ6MN15"/>
<dbReference type="RefSeq" id="WP_252072926.1">
    <property type="nucleotide sequence ID" value="NZ_CP096849.1"/>
</dbReference>
<feature type="domain" description="Tip attachment protein J central straight fiber" evidence="1">
    <location>
        <begin position="137"/>
        <end position="189"/>
    </location>
</feature>
<dbReference type="InterPro" id="IPR015406">
    <property type="entry name" value="GpJ_CSF"/>
</dbReference>
<proteinExistence type="predicted"/>
<evidence type="ECO:0000313" key="3">
    <source>
        <dbReference type="Proteomes" id="UP001228563"/>
    </source>
</evidence>
<evidence type="ECO:0000313" key="2">
    <source>
        <dbReference type="EMBL" id="WMT67614.1"/>
    </source>
</evidence>
<gene>
    <name evidence="2" type="ORF">M2B19_08595</name>
</gene>
<dbReference type="Pfam" id="PF09327">
    <property type="entry name" value="Phage_Tail_Tip"/>
    <property type="match status" value="1"/>
</dbReference>
<accession>A0AAJ6MN15</accession>
<organism evidence="2 3">
    <name type="scientific">Enterobacter kobei</name>
    <dbReference type="NCBI Taxonomy" id="208224"/>
    <lineage>
        <taxon>Bacteria</taxon>
        <taxon>Pseudomonadati</taxon>
        <taxon>Pseudomonadota</taxon>
        <taxon>Gammaproteobacteria</taxon>
        <taxon>Enterobacterales</taxon>
        <taxon>Enterobacteriaceae</taxon>
        <taxon>Enterobacter</taxon>
        <taxon>Enterobacter cloacae complex</taxon>
    </lineage>
</organism>
<sequence>MGQKIITLSGAATDVLYALFFRGALQSGELPSKSGAAQLRELGLAETRLTATAYGKVNHFTFLTAEGQEFAIKHLVNTRFGETVKQEYYSPLGVELECAQKALDEICEEIRSSKAFEKLINGTPIHCQVHITDTMIGDAAVSANYSVKMNVNHGGKLHVAGMAVCIEGDQRKVVFEADRFKVNEAAQSASNNEETAFNGGLAFGGFPGAISHDGANPADGNNATAEPISSIASATGTATKTRLTDEMQELVLKAVRESDLFAALQAKIDAQTASVVGLQQAMHEAVNDALRNAFKPGGILWNTRSPGI</sequence>